<dbReference type="EC" id="2.6.1.16" evidence="2"/>
<accession>A0A6J4PJC0</accession>
<evidence type="ECO:0000259" key="5">
    <source>
        <dbReference type="PROSITE" id="PS51464"/>
    </source>
</evidence>
<dbReference type="InterPro" id="IPR035466">
    <property type="entry name" value="GlmS/AgaS_SIS"/>
</dbReference>
<dbReference type="InterPro" id="IPR001347">
    <property type="entry name" value="SIS_dom"/>
</dbReference>
<evidence type="ECO:0000313" key="6">
    <source>
        <dbReference type="EMBL" id="CAA9411856.1"/>
    </source>
</evidence>
<dbReference type="PROSITE" id="PS51464">
    <property type="entry name" value="SIS"/>
    <property type="match status" value="1"/>
</dbReference>
<dbReference type="EMBL" id="CADCUY010000301">
    <property type="protein sequence ID" value="CAA9411856.1"/>
    <property type="molecule type" value="Genomic_DNA"/>
</dbReference>
<dbReference type="GO" id="GO:0006002">
    <property type="term" value="P:fructose 6-phosphate metabolic process"/>
    <property type="evidence" value="ECO:0007669"/>
    <property type="project" value="TreeGrafter"/>
</dbReference>
<dbReference type="SUPFAM" id="SSF53697">
    <property type="entry name" value="SIS domain"/>
    <property type="match status" value="1"/>
</dbReference>
<keyword evidence="4" id="KW-0677">Repeat</keyword>
<feature type="domain" description="SIS" evidence="5">
    <location>
        <begin position="31"/>
        <end position="172"/>
    </location>
</feature>
<comment type="catalytic activity">
    <reaction evidence="1">
        <text>D-fructose 6-phosphate + L-glutamine = D-glucosamine 6-phosphate + L-glutamate</text>
        <dbReference type="Rhea" id="RHEA:13237"/>
        <dbReference type="ChEBI" id="CHEBI:29985"/>
        <dbReference type="ChEBI" id="CHEBI:58359"/>
        <dbReference type="ChEBI" id="CHEBI:58725"/>
        <dbReference type="ChEBI" id="CHEBI:61527"/>
        <dbReference type="EC" id="2.6.1.16"/>
    </reaction>
</comment>
<dbReference type="AlphaFoldDB" id="A0A6J4PJC0"/>
<gene>
    <name evidence="6" type="ORF">AVDCRST_MAG35-1473</name>
</gene>
<dbReference type="CDD" id="cd05008">
    <property type="entry name" value="SIS_GlmS_GlmD_1"/>
    <property type="match status" value="1"/>
</dbReference>
<dbReference type="InterPro" id="IPR046348">
    <property type="entry name" value="SIS_dom_sf"/>
</dbReference>
<protein>
    <recommendedName>
        <fullName evidence="3">Glutamine--fructose-6-phosphate aminotransferase [isomerizing]</fullName>
        <ecNumber evidence="2">2.6.1.16</ecNumber>
    </recommendedName>
</protein>
<dbReference type="Gene3D" id="3.40.50.10490">
    <property type="entry name" value="Glucose-6-phosphate isomerase like protein, domain 1"/>
    <property type="match status" value="2"/>
</dbReference>
<evidence type="ECO:0000256" key="3">
    <source>
        <dbReference type="ARBA" id="ARBA00016090"/>
    </source>
</evidence>
<evidence type="ECO:0000256" key="4">
    <source>
        <dbReference type="ARBA" id="ARBA00022737"/>
    </source>
</evidence>
<reference evidence="6" key="1">
    <citation type="submission" date="2020-02" db="EMBL/GenBank/DDBJ databases">
        <authorList>
            <person name="Meier V. D."/>
        </authorList>
    </citation>
    <scope>NUCLEOTIDE SEQUENCE</scope>
    <source>
        <strain evidence="6">AVDCRST_MAG35</strain>
    </source>
</reference>
<dbReference type="GO" id="GO:0006487">
    <property type="term" value="P:protein N-linked glycosylation"/>
    <property type="evidence" value="ECO:0007669"/>
    <property type="project" value="TreeGrafter"/>
</dbReference>
<organism evidence="6">
    <name type="scientific">uncultured Quadrisphaera sp</name>
    <dbReference type="NCBI Taxonomy" id="904978"/>
    <lineage>
        <taxon>Bacteria</taxon>
        <taxon>Bacillati</taxon>
        <taxon>Actinomycetota</taxon>
        <taxon>Actinomycetes</taxon>
        <taxon>Kineosporiales</taxon>
        <taxon>Kineosporiaceae</taxon>
        <taxon>Quadrisphaera</taxon>
        <taxon>environmental samples</taxon>
    </lineage>
</organism>
<dbReference type="PANTHER" id="PTHR10937">
    <property type="entry name" value="GLUCOSAMINE--FRUCTOSE-6-PHOSPHATE AMINOTRANSFERASE, ISOMERIZING"/>
    <property type="match status" value="1"/>
</dbReference>
<dbReference type="GO" id="GO:0006047">
    <property type="term" value="P:UDP-N-acetylglucosamine metabolic process"/>
    <property type="evidence" value="ECO:0007669"/>
    <property type="project" value="TreeGrafter"/>
</dbReference>
<name>A0A6J4PJC0_9ACTN</name>
<proteinExistence type="predicted"/>
<dbReference type="GO" id="GO:0004360">
    <property type="term" value="F:glutamine-fructose-6-phosphate transaminase (isomerizing) activity"/>
    <property type="evidence" value="ECO:0007669"/>
    <property type="project" value="UniProtKB-EC"/>
</dbReference>
<evidence type="ECO:0000256" key="2">
    <source>
        <dbReference type="ARBA" id="ARBA00012916"/>
    </source>
</evidence>
<sequence length="347" mass="35628">MSETTTTPFERDVAEQPAALQRLADAPATDLGLLTSREWERVVLTGMGSSHYAGLPTWRRLTALGRSAWAVDTGQLLDDDALLTEGTLLVVTSQSGASGEVTELLRRREGGRVAAAAVVGITDDHDSPLARSADLVVPLHSGPEATVSTKSYLNTLAVHRLLRAAVAGEDGEQVRRSELPDAAAAVQQVIDGVDLSAIATATAQHPARRLAFIGARDSAGTALFAALITKEAAKVAAEGYVGGQFRHGPFELAGDGLTAVVFTPERGALDASLRRLVGDLLAAGTRVVVVGDEGSGATATVPVGGTGDLAFAAASAVVAELFAVDLARANGVVPGAFLHGSKITTTV</sequence>
<dbReference type="PANTHER" id="PTHR10937:SF0">
    <property type="entry name" value="GLUTAMINE--FRUCTOSE-6-PHOSPHATE TRANSAMINASE (ISOMERIZING)"/>
    <property type="match status" value="1"/>
</dbReference>
<dbReference type="Pfam" id="PF01380">
    <property type="entry name" value="SIS"/>
    <property type="match status" value="2"/>
</dbReference>
<evidence type="ECO:0000256" key="1">
    <source>
        <dbReference type="ARBA" id="ARBA00001031"/>
    </source>
</evidence>
<dbReference type="GO" id="GO:0097367">
    <property type="term" value="F:carbohydrate derivative binding"/>
    <property type="evidence" value="ECO:0007669"/>
    <property type="project" value="InterPro"/>
</dbReference>